<dbReference type="Proteomes" id="UP000694240">
    <property type="component" value="Chromosome 6"/>
</dbReference>
<keyword evidence="2" id="KW-1185">Reference proteome</keyword>
<gene>
    <name evidence="1" type="ORF">ISN45_Aa01g006560</name>
</gene>
<proteinExistence type="predicted"/>
<evidence type="ECO:0000313" key="1">
    <source>
        <dbReference type="EMBL" id="KAG7591650.1"/>
    </source>
</evidence>
<reference evidence="1 2" key="1">
    <citation type="submission" date="2020-12" db="EMBL/GenBank/DDBJ databases">
        <title>Concerted genomic and epigenomic changes stabilize Arabidopsis allopolyploids.</title>
        <authorList>
            <person name="Chen Z."/>
        </authorList>
    </citation>
    <scope>NUCLEOTIDE SEQUENCE [LARGE SCALE GENOMIC DNA]</scope>
    <source>
        <strain evidence="1">Allo738</strain>
        <tissue evidence="1">Leaf</tissue>
    </source>
</reference>
<sequence>MESIPRPVLIHSIGCVSFLRPTVELSWSLKLKGLNADAKFEFAKRKLQESYQHHENDEKEPWRAASIGEEIRFYVCLASTVPLKFIWEDKTRQRDHYSNGFTSNKRLIN</sequence>
<protein>
    <submittedName>
        <fullName evidence="1">Uncharacterized protein</fullName>
    </submittedName>
</protein>
<organism evidence="1 2">
    <name type="scientific">Arabidopsis thaliana x Arabidopsis arenosa</name>
    <dbReference type="NCBI Taxonomy" id="1240361"/>
    <lineage>
        <taxon>Eukaryota</taxon>
        <taxon>Viridiplantae</taxon>
        <taxon>Streptophyta</taxon>
        <taxon>Embryophyta</taxon>
        <taxon>Tracheophyta</taxon>
        <taxon>Spermatophyta</taxon>
        <taxon>Magnoliopsida</taxon>
        <taxon>eudicotyledons</taxon>
        <taxon>Gunneridae</taxon>
        <taxon>Pentapetalae</taxon>
        <taxon>rosids</taxon>
        <taxon>malvids</taxon>
        <taxon>Brassicales</taxon>
        <taxon>Brassicaceae</taxon>
        <taxon>Camelineae</taxon>
        <taxon>Arabidopsis</taxon>
    </lineage>
</organism>
<accession>A0A8T2BZI5</accession>
<comment type="caution">
    <text evidence="1">The sequence shown here is derived from an EMBL/GenBank/DDBJ whole genome shotgun (WGS) entry which is preliminary data.</text>
</comment>
<dbReference type="EMBL" id="JAEFBK010000006">
    <property type="protein sequence ID" value="KAG7591649.1"/>
    <property type="molecule type" value="Genomic_DNA"/>
</dbReference>
<dbReference type="AlphaFoldDB" id="A0A8T2BZI5"/>
<dbReference type="EMBL" id="JAEFBK010000006">
    <property type="protein sequence ID" value="KAG7591650.1"/>
    <property type="molecule type" value="Genomic_DNA"/>
</dbReference>
<evidence type="ECO:0000313" key="2">
    <source>
        <dbReference type="Proteomes" id="UP000694240"/>
    </source>
</evidence>
<name>A0A8T2BZI5_9BRAS</name>